<feature type="domain" description="Thiolase N-terminal" evidence="6">
    <location>
        <begin position="5"/>
        <end position="254"/>
    </location>
</feature>
<dbReference type="InterPro" id="IPR020616">
    <property type="entry name" value="Thiolase_N"/>
</dbReference>
<dbReference type="STRING" id="1765722.AT728_35910"/>
<accession>A0A0W7WUW4</accession>
<dbReference type="InterPro" id="IPR020613">
    <property type="entry name" value="Thiolase_CS"/>
</dbReference>
<dbReference type="Proteomes" id="UP000054804">
    <property type="component" value="Unassembled WGS sequence"/>
</dbReference>
<dbReference type="NCBIfam" id="TIGR01930">
    <property type="entry name" value="AcCoA-C-Actrans"/>
    <property type="match status" value="1"/>
</dbReference>
<evidence type="ECO:0000259" key="7">
    <source>
        <dbReference type="Pfam" id="PF02803"/>
    </source>
</evidence>
<dbReference type="InterPro" id="IPR020617">
    <property type="entry name" value="Thiolase_C"/>
</dbReference>
<dbReference type="Gene3D" id="3.40.47.10">
    <property type="match status" value="2"/>
</dbReference>
<gene>
    <name evidence="8" type="ORF">AT728_35910</name>
</gene>
<reference evidence="8 9" key="1">
    <citation type="submission" date="2015-12" db="EMBL/GenBank/DDBJ databases">
        <title>Draft genome sequence of Streptomyces silvensis ATCC 53525, a producer of novel hormone antagonists.</title>
        <authorList>
            <person name="Johnston C.W."/>
            <person name="Li Y."/>
            <person name="Magarvey N.A."/>
        </authorList>
    </citation>
    <scope>NUCLEOTIDE SEQUENCE [LARGE SCALE GENOMIC DNA]</scope>
    <source>
        <strain evidence="8 9">ATCC 53525</strain>
    </source>
</reference>
<feature type="domain" description="Thiolase C-terminal" evidence="7">
    <location>
        <begin position="263"/>
        <end position="384"/>
    </location>
</feature>
<evidence type="ECO:0000259" key="6">
    <source>
        <dbReference type="Pfam" id="PF00108"/>
    </source>
</evidence>
<dbReference type="InterPro" id="IPR002155">
    <property type="entry name" value="Thiolase"/>
</dbReference>
<dbReference type="NCBIfam" id="NF005865">
    <property type="entry name" value="PRK07801.1"/>
    <property type="match status" value="1"/>
</dbReference>
<organism evidence="8 9">
    <name type="scientific">Streptomyces silvensis</name>
    <dbReference type="NCBI Taxonomy" id="1765722"/>
    <lineage>
        <taxon>Bacteria</taxon>
        <taxon>Bacillati</taxon>
        <taxon>Actinomycetota</taxon>
        <taxon>Actinomycetes</taxon>
        <taxon>Kitasatosporales</taxon>
        <taxon>Streptomycetaceae</taxon>
        <taxon>Streptomyces</taxon>
    </lineage>
</organism>
<evidence type="ECO:0000256" key="3">
    <source>
        <dbReference type="ARBA" id="ARBA00023315"/>
    </source>
</evidence>
<feature type="active site" description="Proton acceptor" evidence="4">
    <location>
        <position position="341"/>
    </location>
</feature>
<dbReference type="PROSITE" id="PS00737">
    <property type="entry name" value="THIOLASE_2"/>
    <property type="match status" value="1"/>
</dbReference>
<comment type="similarity">
    <text evidence="1 5">Belongs to the thiolase-like superfamily. Thiolase family.</text>
</comment>
<evidence type="ECO:0000256" key="4">
    <source>
        <dbReference type="PIRSR" id="PIRSR000429-1"/>
    </source>
</evidence>
<protein>
    <submittedName>
        <fullName evidence="8">Acetyl-CoA acetyltransferase</fullName>
    </submittedName>
</protein>
<keyword evidence="2 5" id="KW-0808">Transferase</keyword>
<dbReference type="PANTHER" id="PTHR43365">
    <property type="entry name" value="BLR7806 PROTEIN"/>
    <property type="match status" value="1"/>
</dbReference>
<dbReference type="AlphaFoldDB" id="A0A0W7WUW4"/>
<feature type="active site" description="Proton acceptor" evidence="4">
    <location>
        <position position="371"/>
    </location>
</feature>
<evidence type="ECO:0000313" key="9">
    <source>
        <dbReference type="Proteomes" id="UP000054804"/>
    </source>
</evidence>
<dbReference type="RefSeq" id="WP_058851408.1">
    <property type="nucleotide sequence ID" value="NZ_LOCL01000061.1"/>
</dbReference>
<dbReference type="InterPro" id="IPR016039">
    <property type="entry name" value="Thiolase-like"/>
</dbReference>
<feature type="active site" description="Acyl-thioester intermediate" evidence="4">
    <location>
        <position position="89"/>
    </location>
</feature>
<evidence type="ECO:0000256" key="5">
    <source>
        <dbReference type="RuleBase" id="RU003557"/>
    </source>
</evidence>
<sequence>MAEAYIVEAVRTPVGKRGGGLAAVHPADLGAHVLSALMERSGVDPAAVDDVVLGCLDAVGPQAGDIARTAWLAAGLPEEVPGVTVDRQCGSSQQALHFAAQAVLSGTQDLVVAGGTQNMSMIPIAFASRQAATPLGLTDGPFGGSEGWRARYGDRPVSQFHGAELMAQKWDIDRADMEEFALRSHRRALRAGDEGRFDRELAPLAGVTADEGPRRDTTAARMAGLAPVVVGGTITAACSSQVSDGAAALLLAGEQAVREHGLTPRARVHHLSVRGEDPIRMLSAPIPATAHALKKTGLTLDDIDLVEINEAFAPVVLAWLKETGADPGRVNVNGGAIALGHPLGATGARLMTTLLHELERTGGRFGLQTMCEGGGQANVTVIERL</sequence>
<evidence type="ECO:0000256" key="2">
    <source>
        <dbReference type="ARBA" id="ARBA00022679"/>
    </source>
</evidence>
<dbReference type="GO" id="GO:0016747">
    <property type="term" value="F:acyltransferase activity, transferring groups other than amino-acyl groups"/>
    <property type="evidence" value="ECO:0007669"/>
    <property type="project" value="InterPro"/>
</dbReference>
<keyword evidence="3 5" id="KW-0012">Acyltransferase</keyword>
<comment type="caution">
    <text evidence="8">The sequence shown here is derived from an EMBL/GenBank/DDBJ whole genome shotgun (WGS) entry which is preliminary data.</text>
</comment>
<keyword evidence="9" id="KW-1185">Reference proteome</keyword>
<dbReference type="OrthoDB" id="9764638at2"/>
<dbReference type="CDD" id="cd00751">
    <property type="entry name" value="thiolase"/>
    <property type="match status" value="1"/>
</dbReference>
<dbReference type="PANTHER" id="PTHR43365:SF1">
    <property type="entry name" value="ACETYL-COA C-ACYLTRANSFERASE"/>
    <property type="match status" value="1"/>
</dbReference>
<name>A0A0W7WUW4_9ACTN</name>
<evidence type="ECO:0000256" key="1">
    <source>
        <dbReference type="ARBA" id="ARBA00010982"/>
    </source>
</evidence>
<dbReference type="Pfam" id="PF00108">
    <property type="entry name" value="Thiolase_N"/>
    <property type="match status" value="1"/>
</dbReference>
<dbReference type="Pfam" id="PF02803">
    <property type="entry name" value="Thiolase_C"/>
    <property type="match status" value="1"/>
</dbReference>
<dbReference type="PIRSF" id="PIRSF000429">
    <property type="entry name" value="Ac-CoA_Ac_transf"/>
    <property type="match status" value="1"/>
</dbReference>
<dbReference type="EMBL" id="LOCL01000061">
    <property type="protein sequence ID" value="KUF14361.1"/>
    <property type="molecule type" value="Genomic_DNA"/>
</dbReference>
<evidence type="ECO:0000313" key="8">
    <source>
        <dbReference type="EMBL" id="KUF14361.1"/>
    </source>
</evidence>
<dbReference type="SUPFAM" id="SSF53901">
    <property type="entry name" value="Thiolase-like"/>
    <property type="match status" value="2"/>
</dbReference>
<proteinExistence type="inferred from homology"/>